<dbReference type="AlphaFoldDB" id="A0A9X3S304"/>
<feature type="chain" id="PRO_5040906650" evidence="1">
    <location>
        <begin position="25"/>
        <end position="203"/>
    </location>
</feature>
<evidence type="ECO:0000313" key="3">
    <source>
        <dbReference type="Proteomes" id="UP001149140"/>
    </source>
</evidence>
<dbReference type="RefSeq" id="WP_270042128.1">
    <property type="nucleotide sequence ID" value="NZ_JAPDOD010000021.1"/>
</dbReference>
<protein>
    <submittedName>
        <fullName evidence="2">Uncharacterized protein</fullName>
    </submittedName>
</protein>
<dbReference type="Proteomes" id="UP001149140">
    <property type="component" value="Unassembled WGS sequence"/>
</dbReference>
<comment type="caution">
    <text evidence="2">The sequence shown here is derived from an EMBL/GenBank/DDBJ whole genome shotgun (WGS) entry which is preliminary data.</text>
</comment>
<name>A0A9X3S304_9ACTN</name>
<dbReference type="EMBL" id="JAPDOD010000021">
    <property type="protein sequence ID" value="MDA0162887.1"/>
    <property type="molecule type" value="Genomic_DNA"/>
</dbReference>
<evidence type="ECO:0000256" key="1">
    <source>
        <dbReference type="SAM" id="SignalP"/>
    </source>
</evidence>
<accession>A0A9X3S304</accession>
<evidence type="ECO:0000313" key="2">
    <source>
        <dbReference type="EMBL" id="MDA0162887.1"/>
    </source>
</evidence>
<organism evidence="2 3">
    <name type="scientific">Solirubrobacter ginsenosidimutans</name>
    <dbReference type="NCBI Taxonomy" id="490573"/>
    <lineage>
        <taxon>Bacteria</taxon>
        <taxon>Bacillati</taxon>
        <taxon>Actinomycetota</taxon>
        <taxon>Thermoleophilia</taxon>
        <taxon>Solirubrobacterales</taxon>
        <taxon>Solirubrobacteraceae</taxon>
        <taxon>Solirubrobacter</taxon>
    </lineage>
</organism>
<proteinExistence type="predicted"/>
<keyword evidence="3" id="KW-1185">Reference proteome</keyword>
<sequence length="203" mass="21012">MTRTALTFAGAIATTAALAAPAHAGVLTKSATGCDDPVLSQPFKAWLDNSSYKPVQNGNFEAGDAGWTLTGGAKVVDGNASQHVGGAADSRSLLLPAGSSATSAPVCVGLNEPTLRYFARKNSGLLSTLLVQVQVQLELGVWVTLPVGVDLGGAWHPSLPSLVVANLLPLLPPDMTAVRFKFSPLLGGAWQIDDVYVDPRVSH</sequence>
<reference evidence="2" key="1">
    <citation type="submission" date="2022-10" db="EMBL/GenBank/DDBJ databases">
        <title>The WGS of Solirubrobacter ginsenosidimutans DSM 21036.</title>
        <authorList>
            <person name="Jiang Z."/>
        </authorList>
    </citation>
    <scope>NUCLEOTIDE SEQUENCE</scope>
    <source>
        <strain evidence="2">DSM 21036</strain>
    </source>
</reference>
<feature type="signal peptide" evidence="1">
    <location>
        <begin position="1"/>
        <end position="24"/>
    </location>
</feature>
<keyword evidence="1" id="KW-0732">Signal</keyword>
<gene>
    <name evidence="2" type="ORF">OM076_21620</name>
</gene>